<dbReference type="Pfam" id="PF19583">
    <property type="entry name" value="ODP"/>
    <property type="match status" value="1"/>
</dbReference>
<evidence type="ECO:0000313" key="2">
    <source>
        <dbReference type="EMBL" id="AVO48606.1"/>
    </source>
</evidence>
<accession>A0A2R3QA00</accession>
<dbReference type="InterPro" id="IPR001279">
    <property type="entry name" value="Metallo-B-lactamas"/>
</dbReference>
<feature type="domain" description="Metallo-beta-lactamase" evidence="1">
    <location>
        <begin position="31"/>
        <end position="223"/>
    </location>
</feature>
<dbReference type="PANTHER" id="PTHR43041:SF1">
    <property type="entry name" value="METALLO-BETA-LACTAMASE DOMAIN-CONTAINING PROTEIN"/>
    <property type="match status" value="1"/>
</dbReference>
<evidence type="ECO:0000313" key="3">
    <source>
        <dbReference type="Proteomes" id="UP000237925"/>
    </source>
</evidence>
<dbReference type="EMBL" id="CP027667">
    <property type="protein sequence ID" value="AVO48606.1"/>
    <property type="molecule type" value="Genomic_DNA"/>
</dbReference>
<dbReference type="SUPFAM" id="SSF56281">
    <property type="entry name" value="Metallo-hydrolase/oxidoreductase"/>
    <property type="match status" value="1"/>
</dbReference>
<dbReference type="InterPro" id="IPR036866">
    <property type="entry name" value="RibonucZ/Hydroxyglut_hydro"/>
</dbReference>
<gene>
    <name evidence="2" type="ORF">C6568_04475</name>
</gene>
<dbReference type="GO" id="GO:0016787">
    <property type="term" value="F:hydrolase activity"/>
    <property type="evidence" value="ECO:0007669"/>
    <property type="project" value="UniProtKB-KW"/>
</dbReference>
<dbReference type="InterPro" id="IPR045761">
    <property type="entry name" value="ODP_dom"/>
</dbReference>
<keyword evidence="3" id="KW-1185">Reference proteome</keyword>
<proteinExistence type="predicted"/>
<dbReference type="Gene3D" id="3.60.15.10">
    <property type="entry name" value="Ribonuclease Z/Hydroxyacylglutathione hydrolase-like"/>
    <property type="match status" value="1"/>
</dbReference>
<dbReference type="SMART" id="SM00849">
    <property type="entry name" value="Lactamase_B"/>
    <property type="match status" value="1"/>
</dbReference>
<keyword evidence="2" id="KW-0378">Hydrolase</keyword>
<dbReference type="Proteomes" id="UP000237925">
    <property type="component" value="Chromosome"/>
</dbReference>
<dbReference type="PANTHER" id="PTHR43041">
    <property type="entry name" value="HYDROLASE, METALLO-BETA-LACTAMASE SUPERFAMILY"/>
    <property type="match status" value="1"/>
</dbReference>
<organism evidence="2 3">
    <name type="scientific">Melaminivora suipulveris</name>
    <dbReference type="NCBI Taxonomy" id="2109913"/>
    <lineage>
        <taxon>Bacteria</taxon>
        <taxon>Pseudomonadati</taxon>
        <taxon>Pseudomonadota</taxon>
        <taxon>Betaproteobacteria</taxon>
        <taxon>Burkholderiales</taxon>
        <taxon>Comamonadaceae</taxon>
        <taxon>Melaminivora</taxon>
    </lineage>
</organism>
<name>A0A2R3QA00_9BURK</name>
<protein>
    <submittedName>
        <fullName evidence="2">MBL fold metallo-hydrolase</fullName>
    </submittedName>
</protein>
<dbReference type="CDD" id="cd07709">
    <property type="entry name" value="flavodiiron_proteins_MBL-fold"/>
    <property type="match status" value="1"/>
</dbReference>
<dbReference type="AlphaFoldDB" id="A0A2R3QA00"/>
<reference evidence="2 3" key="1">
    <citation type="submission" date="2018-03" db="EMBL/GenBank/DDBJ databases">
        <title>Genome sequencing of Melaminivora sp.</title>
        <authorList>
            <person name="Kim S.-J."/>
            <person name="Heo J."/>
            <person name="Ahn J.-H."/>
            <person name="Kwon S.-W."/>
        </authorList>
    </citation>
    <scope>NUCLEOTIDE SEQUENCE [LARGE SCALE GENOMIC DNA]</scope>
    <source>
        <strain evidence="2 3">SC2-9</strain>
    </source>
</reference>
<dbReference type="KEGG" id="mela:C6568_04475"/>
<dbReference type="RefSeq" id="WP_106683086.1">
    <property type="nucleotide sequence ID" value="NZ_CP027667.1"/>
</dbReference>
<sequence length="278" mass="31000">MPLQPLELYRDRNHACLMFSDLVEEDGQAVQANQFLIVDDDTGAIIDPGGNLAFNELFMGMSRHFSPQKLSYIIASHADPDIIASLDRWLTSTSAQLVISRVWERFVPHFTKVGKTEGRMIAVPDSGGHLPLGRHELVLLPAHFMHSEGNFHFYDPVSRILFSGDLGVSMTNGAEARVPVTDLAPHIPRMEGFHRRYMVSNKILRLWTRMARQLDIAMIVPQHGAPILGAKAIGEFYDWLDGLACGVDLFDERAYQVPTAFIDPATRQARPALRAVGA</sequence>
<evidence type="ECO:0000259" key="1">
    <source>
        <dbReference type="SMART" id="SM00849"/>
    </source>
</evidence>
<dbReference type="OrthoDB" id="9768433at2"/>